<dbReference type="PANTHER" id="PTHR43544">
    <property type="entry name" value="SHORT-CHAIN DEHYDROGENASE/REDUCTASE"/>
    <property type="match status" value="1"/>
</dbReference>
<dbReference type="SUPFAM" id="SSF51735">
    <property type="entry name" value="NAD(P)-binding Rossmann-fold domains"/>
    <property type="match status" value="1"/>
</dbReference>
<dbReference type="InterPro" id="IPR051468">
    <property type="entry name" value="Fungal_SecMetab_SDRs"/>
</dbReference>
<dbReference type="Gene3D" id="3.40.50.720">
    <property type="entry name" value="NAD(P)-binding Rossmann-like Domain"/>
    <property type="match status" value="1"/>
</dbReference>
<dbReference type="EMBL" id="MKIP01000052">
    <property type="protein sequence ID" value="OLP59477.1"/>
    <property type="molecule type" value="Genomic_DNA"/>
</dbReference>
<dbReference type="InterPro" id="IPR036291">
    <property type="entry name" value="NAD(P)-bd_dom_sf"/>
</dbReference>
<proteinExistence type="predicted"/>
<accession>A0A1Q9AVK0</accession>
<dbReference type="Proteomes" id="UP000186364">
    <property type="component" value="Unassembled WGS sequence"/>
</dbReference>
<gene>
    <name evidence="1" type="ORF">BJF93_12300</name>
</gene>
<sequence length="233" mass="24518">MMQSLRQGFTALVIVASGGIGGAVARALDGAPAAGQVLRLSRSVDGLDITDEARVAAAAERMSGELDGFDLIFDATGALEIADDRPEKSLRALDPAAMARQFAVNAIGPALLIKHFSPFLPRDRRAIFATLSARVGSIGDNRLGGWISYRAAKAALNQIVRTASIELARSRPQSLLVALHPGTVATNLTQTYGQGHDKMAPDAAAHRLLAALDGLPDDANGGFFAYDGSRIEW</sequence>
<dbReference type="PRINTS" id="PR00081">
    <property type="entry name" value="GDHRDH"/>
</dbReference>
<dbReference type="PANTHER" id="PTHR43544:SF12">
    <property type="entry name" value="NAD(P)-BINDING ROSSMANN-FOLD SUPERFAMILY PROTEIN"/>
    <property type="match status" value="1"/>
</dbReference>
<name>A0A1Q9AVK0_9HYPH</name>
<dbReference type="InterPro" id="IPR002347">
    <property type="entry name" value="SDR_fam"/>
</dbReference>
<protein>
    <submittedName>
        <fullName evidence="1">C factor</fullName>
    </submittedName>
</protein>
<dbReference type="GO" id="GO:0016491">
    <property type="term" value="F:oxidoreductase activity"/>
    <property type="evidence" value="ECO:0007669"/>
    <property type="project" value="TreeGrafter"/>
</dbReference>
<dbReference type="Pfam" id="PF13561">
    <property type="entry name" value="adh_short_C2"/>
    <property type="match status" value="1"/>
</dbReference>
<evidence type="ECO:0000313" key="2">
    <source>
        <dbReference type="Proteomes" id="UP000186364"/>
    </source>
</evidence>
<dbReference type="RefSeq" id="WP_075628307.1">
    <property type="nucleotide sequence ID" value="NZ_FOAM01000010.1"/>
</dbReference>
<keyword evidence="2" id="KW-1185">Reference proteome</keyword>
<comment type="caution">
    <text evidence="1">The sequence shown here is derived from an EMBL/GenBank/DDBJ whole genome shotgun (WGS) entry which is preliminary data.</text>
</comment>
<dbReference type="GO" id="GO:0005737">
    <property type="term" value="C:cytoplasm"/>
    <property type="evidence" value="ECO:0007669"/>
    <property type="project" value="TreeGrafter"/>
</dbReference>
<reference evidence="1 2" key="1">
    <citation type="submission" date="2016-09" db="EMBL/GenBank/DDBJ databases">
        <title>Rhizobium sp. nov., a novel species isolated from the rice rhizosphere.</title>
        <authorList>
            <person name="Zhao J."/>
            <person name="Zhang X."/>
        </authorList>
    </citation>
    <scope>NUCLEOTIDE SEQUENCE [LARGE SCALE GENOMIC DNA]</scope>
    <source>
        <strain evidence="1 2">1.7048</strain>
    </source>
</reference>
<evidence type="ECO:0000313" key="1">
    <source>
        <dbReference type="EMBL" id="OLP59477.1"/>
    </source>
</evidence>
<dbReference type="AlphaFoldDB" id="A0A1Q9AVK0"/>
<organism evidence="1 2">
    <name type="scientific">Xaviernesmea oryzae</name>
    <dbReference type="NCBI Taxonomy" id="464029"/>
    <lineage>
        <taxon>Bacteria</taxon>
        <taxon>Pseudomonadati</taxon>
        <taxon>Pseudomonadota</taxon>
        <taxon>Alphaproteobacteria</taxon>
        <taxon>Hyphomicrobiales</taxon>
        <taxon>Rhizobiaceae</taxon>
        <taxon>Rhizobium/Agrobacterium group</taxon>
        <taxon>Xaviernesmea</taxon>
    </lineage>
</organism>